<reference evidence="2 3" key="1">
    <citation type="journal article" date="2020" name="Nature">
        <title>Six reference-quality genomes reveal evolution of bat adaptations.</title>
        <authorList>
            <person name="Jebb D."/>
            <person name="Huang Z."/>
            <person name="Pippel M."/>
            <person name="Hughes G.M."/>
            <person name="Lavrichenko K."/>
            <person name="Devanna P."/>
            <person name="Winkler S."/>
            <person name="Jermiin L.S."/>
            <person name="Skirmuntt E.C."/>
            <person name="Katzourakis A."/>
            <person name="Burkitt-Gray L."/>
            <person name="Ray D.A."/>
            <person name="Sullivan K.A.M."/>
            <person name="Roscito J.G."/>
            <person name="Kirilenko B.M."/>
            <person name="Davalos L.M."/>
            <person name="Corthals A.P."/>
            <person name="Power M.L."/>
            <person name="Jones G."/>
            <person name="Ransome R.D."/>
            <person name="Dechmann D.K.N."/>
            <person name="Locatelli A.G."/>
            <person name="Puechmaille S.J."/>
            <person name="Fedrigo O."/>
            <person name="Jarvis E.D."/>
            <person name="Hiller M."/>
            <person name="Vernes S.C."/>
            <person name="Myers E.W."/>
            <person name="Teeling E.C."/>
        </authorList>
    </citation>
    <scope>NUCLEOTIDE SEQUENCE [LARGE SCALE GENOMIC DNA]</scope>
    <source>
        <strain evidence="2">Bat1K_MPI-CBG_1</strain>
    </source>
</reference>
<gene>
    <name evidence="2" type="ORF">HJG60_010356</name>
</gene>
<dbReference type="EMBL" id="JABVXQ010000003">
    <property type="protein sequence ID" value="KAF6120028.1"/>
    <property type="molecule type" value="Genomic_DNA"/>
</dbReference>
<evidence type="ECO:0000313" key="3">
    <source>
        <dbReference type="Proteomes" id="UP000664940"/>
    </source>
</evidence>
<proteinExistence type="predicted"/>
<accession>A0A834AZ92</accession>
<organism evidence="2 3">
    <name type="scientific">Phyllostomus discolor</name>
    <name type="common">pale spear-nosed bat</name>
    <dbReference type="NCBI Taxonomy" id="89673"/>
    <lineage>
        <taxon>Eukaryota</taxon>
        <taxon>Metazoa</taxon>
        <taxon>Chordata</taxon>
        <taxon>Craniata</taxon>
        <taxon>Vertebrata</taxon>
        <taxon>Euteleostomi</taxon>
        <taxon>Mammalia</taxon>
        <taxon>Eutheria</taxon>
        <taxon>Laurasiatheria</taxon>
        <taxon>Chiroptera</taxon>
        <taxon>Yangochiroptera</taxon>
        <taxon>Phyllostomidae</taxon>
        <taxon>Phyllostominae</taxon>
        <taxon>Phyllostomus</taxon>
    </lineage>
</organism>
<comment type="caution">
    <text evidence="2">The sequence shown here is derived from an EMBL/GenBank/DDBJ whole genome shotgun (WGS) entry which is preliminary data.</text>
</comment>
<name>A0A834AZ92_9CHIR</name>
<dbReference type="Proteomes" id="UP000664940">
    <property type="component" value="Unassembled WGS sequence"/>
</dbReference>
<evidence type="ECO:0000313" key="2">
    <source>
        <dbReference type="EMBL" id="KAF6120028.1"/>
    </source>
</evidence>
<evidence type="ECO:0000256" key="1">
    <source>
        <dbReference type="SAM" id="MobiDB-lite"/>
    </source>
</evidence>
<dbReference type="AlphaFoldDB" id="A0A834AZ92"/>
<protein>
    <submittedName>
        <fullName evidence="2">Uncharacterized protein</fullName>
    </submittedName>
</protein>
<sequence length="170" mass="18097">MMTVQDSITEPCFCSRQSPRVPPSPHLLSENPSSVGAHVLGPRGGGGRPSSCLSRNKDGSASSRDWPGQQHVAQFRAVGRDAGVCGGFQPGVGFPKGRDHASSCHFKRQRGQESRSVNHHFCHLQPKPPPPWCTVSPVTVVLAALVCKSVLHGALVFTARTSLTDGSRTP</sequence>
<feature type="region of interest" description="Disordered" evidence="1">
    <location>
        <begin position="13"/>
        <end position="69"/>
    </location>
</feature>